<feature type="compositionally biased region" description="Low complexity" evidence="1">
    <location>
        <begin position="483"/>
        <end position="492"/>
    </location>
</feature>
<protein>
    <submittedName>
        <fullName evidence="2">Uncharacterized protein</fullName>
    </submittedName>
</protein>
<feature type="non-terminal residue" evidence="2">
    <location>
        <position position="1"/>
    </location>
</feature>
<sequence length="578" mass="64257">SARRPKERSIKLININLRANQMGQNIAHIVLIPATMAAIGGHKNLGAICVHFCATKRRQRLHNTGPDICETTASGRYGCHQCSVSHFAPAILPDTSNTNTALSDIVYDLMYKYNKYQAIVSVVGPHFEGNTFTANLILNYLEKQNNDLDKWPSDVTLTPNHGFKNIEIDPDENGQKGLKCPGIEIWSEPLIVDRNNRRVAQYPDVSGEKYVIQVKLYEQFLNTLSQWECSNYEEMEANFKLITEKADNYQTLGRDFNKKGSYLVACPTYKVKNTNWKVGELCPEYVNQMKTFIQLDALDTLALDHNMKGITFTNTDQLLKMIETQIIMFNNLNINRPVLESSLDNIDDTDSNTPDKPSSDQAQSTSNSNHNGHSNGPQTEPGDLPEQPLPIEVYQQKSAQIISQLSDEPMPDSPPPDVGRADDPDESSSENMDTLNHDQITNDSDSSYDNIISEAPFSMGSELMTSDNDSGGDDTGNESPGHSSSKQSQLSSTHLPMINNVGNNSAHINRVIVREWEIRRTSRQTSTDPLGNRHPLADNEGKGSADERTVGDTTGAVDKNENFPQKFTKSSGNHSTPH</sequence>
<feature type="compositionally biased region" description="Polar residues" evidence="1">
    <location>
        <begin position="351"/>
        <end position="363"/>
    </location>
</feature>
<feature type="compositionally biased region" description="Polar residues" evidence="1">
    <location>
        <begin position="562"/>
        <end position="578"/>
    </location>
</feature>
<evidence type="ECO:0000313" key="3">
    <source>
        <dbReference type="Proteomes" id="UP000759131"/>
    </source>
</evidence>
<name>A0A7R9KM90_9ACAR</name>
<evidence type="ECO:0000256" key="1">
    <source>
        <dbReference type="SAM" id="MobiDB-lite"/>
    </source>
</evidence>
<feature type="region of interest" description="Disordered" evidence="1">
    <location>
        <begin position="343"/>
        <end position="387"/>
    </location>
</feature>
<feature type="compositionally biased region" description="Low complexity" evidence="1">
    <location>
        <begin position="442"/>
        <end position="453"/>
    </location>
</feature>
<organism evidence="2">
    <name type="scientific">Medioppia subpectinata</name>
    <dbReference type="NCBI Taxonomy" id="1979941"/>
    <lineage>
        <taxon>Eukaryota</taxon>
        <taxon>Metazoa</taxon>
        <taxon>Ecdysozoa</taxon>
        <taxon>Arthropoda</taxon>
        <taxon>Chelicerata</taxon>
        <taxon>Arachnida</taxon>
        <taxon>Acari</taxon>
        <taxon>Acariformes</taxon>
        <taxon>Sarcoptiformes</taxon>
        <taxon>Oribatida</taxon>
        <taxon>Brachypylina</taxon>
        <taxon>Oppioidea</taxon>
        <taxon>Oppiidae</taxon>
        <taxon>Medioppia</taxon>
    </lineage>
</organism>
<feature type="compositionally biased region" description="Polar residues" evidence="1">
    <location>
        <begin position="429"/>
        <end position="441"/>
    </location>
</feature>
<evidence type="ECO:0000313" key="2">
    <source>
        <dbReference type="EMBL" id="CAD7625744.1"/>
    </source>
</evidence>
<feature type="compositionally biased region" description="Basic and acidic residues" evidence="1">
    <location>
        <begin position="535"/>
        <end position="550"/>
    </location>
</feature>
<accession>A0A7R9KM90</accession>
<dbReference type="EMBL" id="CAJPIZ010003290">
    <property type="protein sequence ID" value="CAG2106174.1"/>
    <property type="molecule type" value="Genomic_DNA"/>
</dbReference>
<keyword evidence="3" id="KW-1185">Reference proteome</keyword>
<feature type="region of interest" description="Disordered" evidence="1">
    <location>
        <begin position="406"/>
        <end position="502"/>
    </location>
</feature>
<feature type="compositionally biased region" description="Low complexity" evidence="1">
    <location>
        <begin position="364"/>
        <end position="376"/>
    </location>
</feature>
<proteinExistence type="predicted"/>
<gene>
    <name evidence="2" type="ORF">OSB1V03_LOCUS6177</name>
</gene>
<feature type="region of interest" description="Disordered" evidence="1">
    <location>
        <begin position="521"/>
        <end position="578"/>
    </location>
</feature>
<reference evidence="2" key="1">
    <citation type="submission" date="2020-11" db="EMBL/GenBank/DDBJ databases">
        <authorList>
            <person name="Tran Van P."/>
        </authorList>
    </citation>
    <scope>NUCLEOTIDE SEQUENCE</scope>
</reference>
<dbReference type="Proteomes" id="UP000759131">
    <property type="component" value="Unassembled WGS sequence"/>
</dbReference>
<dbReference type="AlphaFoldDB" id="A0A7R9KM90"/>
<dbReference type="EMBL" id="OC857865">
    <property type="protein sequence ID" value="CAD7625744.1"/>
    <property type="molecule type" value="Genomic_DNA"/>
</dbReference>